<gene>
    <name evidence="6" type="ORF">V6N11_029969</name>
</gene>
<dbReference type="Pfam" id="PF01095">
    <property type="entry name" value="Pectinesterase"/>
    <property type="match status" value="1"/>
</dbReference>
<dbReference type="InterPro" id="IPR000070">
    <property type="entry name" value="Pectinesterase_cat"/>
</dbReference>
<dbReference type="Gene3D" id="2.160.20.10">
    <property type="entry name" value="Single-stranded right-handed beta-helix, Pectin lyase-like"/>
    <property type="match status" value="1"/>
</dbReference>
<organism evidence="6 7">
    <name type="scientific">Hibiscus sabdariffa</name>
    <name type="common">roselle</name>
    <dbReference type="NCBI Taxonomy" id="183260"/>
    <lineage>
        <taxon>Eukaryota</taxon>
        <taxon>Viridiplantae</taxon>
        <taxon>Streptophyta</taxon>
        <taxon>Embryophyta</taxon>
        <taxon>Tracheophyta</taxon>
        <taxon>Spermatophyta</taxon>
        <taxon>Magnoliopsida</taxon>
        <taxon>eudicotyledons</taxon>
        <taxon>Gunneridae</taxon>
        <taxon>Pentapetalae</taxon>
        <taxon>rosids</taxon>
        <taxon>malvids</taxon>
        <taxon>Malvales</taxon>
        <taxon>Malvaceae</taxon>
        <taxon>Malvoideae</taxon>
        <taxon>Hibiscus</taxon>
    </lineage>
</organism>
<proteinExistence type="predicted"/>
<dbReference type="InterPro" id="IPR012334">
    <property type="entry name" value="Pectin_lyas_fold"/>
</dbReference>
<dbReference type="SUPFAM" id="SSF51126">
    <property type="entry name" value="Pectin lyase-like"/>
    <property type="match status" value="1"/>
</dbReference>
<accession>A0ABR2PJH7</accession>
<evidence type="ECO:0000256" key="2">
    <source>
        <dbReference type="ARBA" id="ARBA00022801"/>
    </source>
</evidence>
<sequence length="178" mass="20678">MGLPRWMSHEEHRPLNQDEDGVMPIPNIYGKKHRIQKHRRARQTSSRTARVSADKPIFINCRFEGFQDTLYAHTHRQFYRNCVIIDTVDFIFGDAAAVFQDCTIYVRKPNAKQKNIITAQGRKDKPWKQYSRIVIMGSLIEDLMDPAGWLEWEGDFALNTLFYGEFNNTGPGAKTQVE</sequence>
<dbReference type="InterPro" id="IPR011050">
    <property type="entry name" value="Pectin_lyase_fold/virulence"/>
</dbReference>
<dbReference type="EMBL" id="JBBPBN010000057">
    <property type="protein sequence ID" value="KAK8988586.1"/>
    <property type="molecule type" value="Genomic_DNA"/>
</dbReference>
<dbReference type="PANTHER" id="PTHR31707">
    <property type="entry name" value="PECTINESTERASE"/>
    <property type="match status" value="1"/>
</dbReference>
<comment type="pathway">
    <text evidence="1">Glycan metabolism; pectin degradation; 2-dehydro-3-deoxy-D-gluconate from pectin: step 1/5.</text>
</comment>
<feature type="compositionally biased region" description="Basic and acidic residues" evidence="4">
    <location>
        <begin position="7"/>
        <end position="16"/>
    </location>
</feature>
<reference evidence="6 7" key="1">
    <citation type="journal article" date="2024" name="G3 (Bethesda)">
        <title>Genome assembly of Hibiscus sabdariffa L. provides insights into metabolisms of medicinal natural products.</title>
        <authorList>
            <person name="Kim T."/>
        </authorList>
    </citation>
    <scope>NUCLEOTIDE SEQUENCE [LARGE SCALE GENOMIC DNA]</scope>
    <source>
        <strain evidence="6">TK-2024</strain>
        <tissue evidence="6">Old leaves</tissue>
    </source>
</reference>
<evidence type="ECO:0000256" key="1">
    <source>
        <dbReference type="ARBA" id="ARBA00005184"/>
    </source>
</evidence>
<feature type="region of interest" description="Disordered" evidence="4">
    <location>
        <begin position="1"/>
        <end position="23"/>
    </location>
</feature>
<keyword evidence="3" id="KW-0063">Aspartyl esterase</keyword>
<feature type="domain" description="Pectinesterase catalytic" evidence="5">
    <location>
        <begin position="48"/>
        <end position="125"/>
    </location>
</feature>
<evidence type="ECO:0000259" key="5">
    <source>
        <dbReference type="Pfam" id="PF01095"/>
    </source>
</evidence>
<evidence type="ECO:0000256" key="4">
    <source>
        <dbReference type="SAM" id="MobiDB-lite"/>
    </source>
</evidence>
<comment type="caution">
    <text evidence="6">The sequence shown here is derived from an EMBL/GenBank/DDBJ whole genome shotgun (WGS) entry which is preliminary data.</text>
</comment>
<keyword evidence="2" id="KW-0378">Hydrolase</keyword>
<evidence type="ECO:0000313" key="7">
    <source>
        <dbReference type="Proteomes" id="UP001396334"/>
    </source>
</evidence>
<protein>
    <recommendedName>
        <fullName evidence="5">Pectinesterase catalytic domain-containing protein</fullName>
    </recommendedName>
</protein>
<name>A0ABR2PJH7_9ROSI</name>
<keyword evidence="7" id="KW-1185">Reference proteome</keyword>
<evidence type="ECO:0000256" key="3">
    <source>
        <dbReference type="ARBA" id="ARBA00023085"/>
    </source>
</evidence>
<dbReference type="Proteomes" id="UP001396334">
    <property type="component" value="Unassembled WGS sequence"/>
</dbReference>
<evidence type="ECO:0000313" key="6">
    <source>
        <dbReference type="EMBL" id="KAK8988586.1"/>
    </source>
</evidence>